<keyword evidence="1" id="KW-0812">Transmembrane</keyword>
<comment type="caution">
    <text evidence="2">The sequence shown here is derived from an EMBL/GenBank/DDBJ whole genome shotgun (WGS) entry which is preliminary data.</text>
</comment>
<reference evidence="2 3" key="1">
    <citation type="journal article" date="2018" name="Antonie Van Leeuwenhoek">
        <title>Larkinella terrae sp. nov., isolated from soil on Jeju Island, South Korea.</title>
        <authorList>
            <person name="Ten L.N."/>
            <person name="Jeon J."/>
            <person name="Park S.J."/>
            <person name="Park S."/>
            <person name="Lee S.Y."/>
            <person name="Kim M.K."/>
            <person name="Jung H.Y."/>
        </authorList>
    </citation>
    <scope>NUCLEOTIDE SEQUENCE [LARGE SCALE GENOMIC DNA]</scope>
    <source>
        <strain evidence="2 3">KCTC 52001</strain>
    </source>
</reference>
<dbReference type="OrthoDB" id="1453741at2"/>
<keyword evidence="3" id="KW-1185">Reference proteome</keyword>
<dbReference type="EMBL" id="WJXZ01000002">
    <property type="protein sequence ID" value="MRS60625.1"/>
    <property type="molecule type" value="Genomic_DNA"/>
</dbReference>
<dbReference type="RefSeq" id="WP_154173775.1">
    <property type="nucleotide sequence ID" value="NZ_WJXZ01000002.1"/>
</dbReference>
<feature type="transmembrane region" description="Helical" evidence="1">
    <location>
        <begin position="12"/>
        <end position="36"/>
    </location>
</feature>
<dbReference type="Proteomes" id="UP000441754">
    <property type="component" value="Unassembled WGS sequence"/>
</dbReference>
<sequence length="167" mass="18546">MNMMLNQIAKSSALLATGLLAGTFFYATVNVLPTFWEVSLPVHLAFRTALMRHNALTMQLAMTIAIGMSVWFSWTVRHHPLSRLFALLAVGLGLATLLITRLGNVPINLIIKTWNLSAPPADWLDIMARWDRFHAYRTISAIGGFACLILADSLSQHKLTNNQKSLT</sequence>
<dbReference type="Pfam" id="PF08592">
    <property type="entry name" value="Anthrone_oxy"/>
    <property type="match status" value="1"/>
</dbReference>
<protein>
    <submittedName>
        <fullName evidence="2">DUF1772 domain-containing protein</fullName>
    </submittedName>
</protein>
<accession>A0A7K0EFT8</accession>
<gene>
    <name evidence="2" type="ORF">GJJ30_04915</name>
</gene>
<feature type="transmembrane region" description="Helical" evidence="1">
    <location>
        <begin position="56"/>
        <end position="74"/>
    </location>
</feature>
<keyword evidence="1" id="KW-0472">Membrane</keyword>
<keyword evidence="1" id="KW-1133">Transmembrane helix</keyword>
<proteinExistence type="predicted"/>
<feature type="transmembrane region" description="Helical" evidence="1">
    <location>
        <begin position="133"/>
        <end position="151"/>
    </location>
</feature>
<evidence type="ECO:0000313" key="2">
    <source>
        <dbReference type="EMBL" id="MRS60625.1"/>
    </source>
</evidence>
<dbReference type="AlphaFoldDB" id="A0A7K0EFT8"/>
<name>A0A7K0EFT8_9BACT</name>
<evidence type="ECO:0000313" key="3">
    <source>
        <dbReference type="Proteomes" id="UP000441754"/>
    </source>
</evidence>
<organism evidence="2 3">
    <name type="scientific">Larkinella terrae</name>
    <dbReference type="NCBI Taxonomy" id="2025311"/>
    <lineage>
        <taxon>Bacteria</taxon>
        <taxon>Pseudomonadati</taxon>
        <taxon>Bacteroidota</taxon>
        <taxon>Cytophagia</taxon>
        <taxon>Cytophagales</taxon>
        <taxon>Spirosomataceae</taxon>
        <taxon>Larkinella</taxon>
    </lineage>
</organism>
<evidence type="ECO:0000256" key="1">
    <source>
        <dbReference type="SAM" id="Phobius"/>
    </source>
</evidence>
<dbReference type="InterPro" id="IPR013901">
    <property type="entry name" value="Anthrone_oxy"/>
</dbReference>
<feature type="transmembrane region" description="Helical" evidence="1">
    <location>
        <begin position="81"/>
        <end position="99"/>
    </location>
</feature>